<accession>A0A6I1MSE2</accession>
<dbReference type="SUPFAM" id="SSF49464">
    <property type="entry name" value="Carboxypeptidase regulatory domain-like"/>
    <property type="match status" value="1"/>
</dbReference>
<dbReference type="AlphaFoldDB" id="A0A6I1MSE2"/>
<name>A0A6I1MSE2_9CLOT</name>
<gene>
    <name evidence="1" type="ORF">GBZ86_15390</name>
</gene>
<evidence type="ECO:0000313" key="2">
    <source>
        <dbReference type="Proteomes" id="UP000430345"/>
    </source>
</evidence>
<evidence type="ECO:0008006" key="3">
    <source>
        <dbReference type="Google" id="ProtNLM"/>
    </source>
</evidence>
<sequence length="129" mass="14848">MDLKRDKYSPFISSKIYIDKKAQDIEMKLKLTKNTKKINIETTISGMVVDYLNKPINNAVINLMDKDFKPLTYITTGENGKYLINEIPYSETYNLIAKANGKLISHVNNFSILPKQNLEFNFVLLNDPN</sequence>
<comment type="caution">
    <text evidence="1">The sequence shown here is derived from an EMBL/GenBank/DDBJ whole genome shotgun (WGS) entry which is preliminary data.</text>
</comment>
<dbReference type="RefSeq" id="WP_152892123.1">
    <property type="nucleotide sequence ID" value="NZ_WHJC01000441.1"/>
</dbReference>
<proteinExistence type="predicted"/>
<reference evidence="1 2" key="1">
    <citation type="submission" date="2019-10" db="EMBL/GenBank/DDBJ databases">
        <title>The Genome Sequence of Clostridium tarantellae Isolated from Fish Brain.</title>
        <authorList>
            <person name="Bano L."/>
            <person name="Kiel M."/>
            <person name="Sales G."/>
            <person name="Doxey A.C."/>
            <person name="Mansfield M.J."/>
            <person name="Schiavone M."/>
            <person name="Rossetto O."/>
            <person name="Pirazzini M."/>
            <person name="Dobrindt U."/>
            <person name="Montecucco C."/>
        </authorList>
    </citation>
    <scope>NUCLEOTIDE SEQUENCE [LARGE SCALE GENOMIC DNA]</scope>
    <source>
        <strain evidence="1 2">DSM 3997</strain>
    </source>
</reference>
<feature type="non-terminal residue" evidence="1">
    <location>
        <position position="129"/>
    </location>
</feature>
<keyword evidence="2" id="KW-1185">Reference proteome</keyword>
<evidence type="ECO:0000313" key="1">
    <source>
        <dbReference type="EMBL" id="MPQ45107.1"/>
    </source>
</evidence>
<protein>
    <recommendedName>
        <fullName evidence="3">Carboxypeptidase regulatory-like domain-containing protein</fullName>
    </recommendedName>
</protein>
<dbReference type="Proteomes" id="UP000430345">
    <property type="component" value="Unassembled WGS sequence"/>
</dbReference>
<dbReference type="EMBL" id="WHJC01000441">
    <property type="protein sequence ID" value="MPQ45107.1"/>
    <property type="molecule type" value="Genomic_DNA"/>
</dbReference>
<dbReference type="Pfam" id="PF13620">
    <property type="entry name" value="CarboxypepD_reg"/>
    <property type="match status" value="1"/>
</dbReference>
<dbReference type="Gene3D" id="2.60.40.1120">
    <property type="entry name" value="Carboxypeptidase-like, regulatory domain"/>
    <property type="match status" value="1"/>
</dbReference>
<dbReference type="OrthoDB" id="1807736at2"/>
<organism evidence="1 2">
    <name type="scientific">Clostridium tarantellae</name>
    <dbReference type="NCBI Taxonomy" id="39493"/>
    <lineage>
        <taxon>Bacteria</taxon>
        <taxon>Bacillati</taxon>
        <taxon>Bacillota</taxon>
        <taxon>Clostridia</taxon>
        <taxon>Eubacteriales</taxon>
        <taxon>Clostridiaceae</taxon>
        <taxon>Clostridium</taxon>
    </lineage>
</organism>
<dbReference type="InterPro" id="IPR008969">
    <property type="entry name" value="CarboxyPept-like_regulatory"/>
</dbReference>